<keyword evidence="2" id="KW-1003">Cell membrane</keyword>
<evidence type="ECO:0008006" key="8">
    <source>
        <dbReference type="Google" id="ProtNLM"/>
    </source>
</evidence>
<gene>
    <name evidence="7" type="ORF">SDC9_126595</name>
</gene>
<dbReference type="GO" id="GO:0005886">
    <property type="term" value="C:plasma membrane"/>
    <property type="evidence" value="ECO:0007669"/>
    <property type="project" value="UniProtKB-SubCell"/>
</dbReference>
<comment type="caution">
    <text evidence="7">The sequence shown here is derived from an EMBL/GenBank/DDBJ whole genome shotgun (WGS) entry which is preliminary data.</text>
</comment>
<proteinExistence type="predicted"/>
<name>A0A645CRL7_9ZZZZ</name>
<sequence>MSYYYLGLAMMLLALIFISRLNTSGYGLALRTIKEDDVAAASIGIYPVKFKLSAFVTGCVIASFVGSFYAVYLGFISPSSFQFTESMSMMTMVVLGGMGSIPGVIIGSAVLTALPEALRFLSDYRLVIYGAIMVLMMIFRPGGIWGNKMRMLNIYKVKAMGRKARVK</sequence>
<dbReference type="AlphaFoldDB" id="A0A645CRL7"/>
<reference evidence="7" key="1">
    <citation type="submission" date="2019-08" db="EMBL/GenBank/DDBJ databases">
        <authorList>
            <person name="Kucharzyk K."/>
            <person name="Murdoch R.W."/>
            <person name="Higgins S."/>
            <person name="Loffler F."/>
        </authorList>
    </citation>
    <scope>NUCLEOTIDE SEQUENCE</scope>
</reference>
<evidence type="ECO:0000256" key="6">
    <source>
        <dbReference type="SAM" id="Phobius"/>
    </source>
</evidence>
<dbReference type="Pfam" id="PF02653">
    <property type="entry name" value="BPD_transp_2"/>
    <property type="match status" value="1"/>
</dbReference>
<evidence type="ECO:0000256" key="4">
    <source>
        <dbReference type="ARBA" id="ARBA00022989"/>
    </source>
</evidence>
<feature type="transmembrane region" description="Helical" evidence="6">
    <location>
        <begin position="126"/>
        <end position="146"/>
    </location>
</feature>
<comment type="subcellular location">
    <subcellularLocation>
        <location evidence="1">Cell membrane</location>
        <topology evidence="1">Multi-pass membrane protein</topology>
    </subcellularLocation>
</comment>
<evidence type="ECO:0000256" key="1">
    <source>
        <dbReference type="ARBA" id="ARBA00004651"/>
    </source>
</evidence>
<evidence type="ECO:0000256" key="2">
    <source>
        <dbReference type="ARBA" id="ARBA00022475"/>
    </source>
</evidence>
<organism evidence="7">
    <name type="scientific">bioreactor metagenome</name>
    <dbReference type="NCBI Taxonomy" id="1076179"/>
    <lineage>
        <taxon>unclassified sequences</taxon>
        <taxon>metagenomes</taxon>
        <taxon>ecological metagenomes</taxon>
    </lineage>
</organism>
<dbReference type="GO" id="GO:0015658">
    <property type="term" value="F:branched-chain amino acid transmembrane transporter activity"/>
    <property type="evidence" value="ECO:0007669"/>
    <property type="project" value="InterPro"/>
</dbReference>
<dbReference type="CDD" id="cd06581">
    <property type="entry name" value="TM_PBP1_LivM_like"/>
    <property type="match status" value="1"/>
</dbReference>
<dbReference type="InterPro" id="IPR043428">
    <property type="entry name" value="LivM-like"/>
</dbReference>
<dbReference type="PANTHER" id="PTHR30482:SF10">
    <property type="entry name" value="HIGH-AFFINITY BRANCHED-CHAIN AMINO ACID TRANSPORT PROTEIN BRAE"/>
    <property type="match status" value="1"/>
</dbReference>
<dbReference type="PANTHER" id="PTHR30482">
    <property type="entry name" value="HIGH-AFFINITY BRANCHED-CHAIN AMINO ACID TRANSPORT SYSTEM PERMEASE"/>
    <property type="match status" value="1"/>
</dbReference>
<evidence type="ECO:0000313" key="7">
    <source>
        <dbReference type="EMBL" id="MPM79557.1"/>
    </source>
</evidence>
<keyword evidence="3 6" id="KW-0812">Transmembrane</keyword>
<dbReference type="InterPro" id="IPR001851">
    <property type="entry name" value="ABC_transp_permease"/>
</dbReference>
<feature type="transmembrane region" description="Helical" evidence="6">
    <location>
        <begin position="87"/>
        <end position="114"/>
    </location>
</feature>
<feature type="transmembrane region" description="Helical" evidence="6">
    <location>
        <begin position="53"/>
        <end position="75"/>
    </location>
</feature>
<evidence type="ECO:0000256" key="3">
    <source>
        <dbReference type="ARBA" id="ARBA00022692"/>
    </source>
</evidence>
<dbReference type="EMBL" id="VSSQ01029420">
    <property type="protein sequence ID" value="MPM79557.1"/>
    <property type="molecule type" value="Genomic_DNA"/>
</dbReference>
<protein>
    <recommendedName>
        <fullName evidence="8">High-affinity branched-chain amino acid transport system permease protein LivH</fullName>
    </recommendedName>
</protein>
<accession>A0A645CRL7</accession>
<keyword evidence="4 6" id="KW-1133">Transmembrane helix</keyword>
<evidence type="ECO:0000256" key="5">
    <source>
        <dbReference type="ARBA" id="ARBA00023136"/>
    </source>
</evidence>
<keyword evidence="5 6" id="KW-0472">Membrane</keyword>